<name>A0A251ZX33_9PROT</name>
<accession>A0A251ZX33</accession>
<evidence type="ECO:0000313" key="3">
    <source>
        <dbReference type="Proteomes" id="UP000194946"/>
    </source>
</evidence>
<dbReference type="NCBIfam" id="NF047637">
    <property type="entry name" value="lipo_CC0125"/>
    <property type="match status" value="1"/>
</dbReference>
<keyword evidence="1" id="KW-0732">Signal</keyword>
<feature type="signal peptide" evidence="1">
    <location>
        <begin position="1"/>
        <end position="19"/>
    </location>
</feature>
<reference evidence="3" key="1">
    <citation type="submission" date="2014-06" db="EMBL/GenBank/DDBJ databases">
        <authorList>
            <person name="Winans N.J."/>
            <person name="Newell P.D."/>
            <person name="Douglas A.E."/>
        </authorList>
    </citation>
    <scope>NUCLEOTIDE SEQUENCE [LARGE SCALE GENOMIC DNA]</scope>
    <source>
        <strain evidence="3">DmL_052</strain>
    </source>
</reference>
<dbReference type="AlphaFoldDB" id="A0A251ZX33"/>
<evidence type="ECO:0000313" key="2">
    <source>
        <dbReference type="EMBL" id="OUI79225.1"/>
    </source>
</evidence>
<gene>
    <name evidence="2" type="ORF">HK18_04915</name>
</gene>
<feature type="chain" id="PRO_5011728870" description="Lipoprotein" evidence="1">
    <location>
        <begin position="20"/>
        <end position="193"/>
    </location>
</feature>
<dbReference type="RefSeq" id="WP_040364041.1">
    <property type="nucleotide sequence ID" value="NZ_JOPB01000002.1"/>
</dbReference>
<protein>
    <recommendedName>
        <fullName evidence="4">Lipoprotein</fullName>
    </recommendedName>
</protein>
<organism evidence="2 3">
    <name type="scientific">Commensalibacter intestini</name>
    <dbReference type="NCBI Taxonomy" id="479936"/>
    <lineage>
        <taxon>Bacteria</taxon>
        <taxon>Pseudomonadati</taxon>
        <taxon>Pseudomonadota</taxon>
        <taxon>Alphaproteobacteria</taxon>
        <taxon>Acetobacterales</taxon>
        <taxon>Acetobacteraceae</taxon>
    </lineage>
</organism>
<proteinExistence type="predicted"/>
<evidence type="ECO:0008006" key="4">
    <source>
        <dbReference type="Google" id="ProtNLM"/>
    </source>
</evidence>
<comment type="caution">
    <text evidence="2">The sequence shown here is derived from an EMBL/GenBank/DDBJ whole genome shotgun (WGS) entry which is preliminary data.</text>
</comment>
<dbReference type="EMBL" id="JOPB01000002">
    <property type="protein sequence ID" value="OUI79225.1"/>
    <property type="molecule type" value="Genomic_DNA"/>
</dbReference>
<dbReference type="PROSITE" id="PS51257">
    <property type="entry name" value="PROKAR_LIPOPROTEIN"/>
    <property type="match status" value="1"/>
</dbReference>
<sequence>MRFFSFLPALAVVAAVAGCAPDAPLSFNQLGDFSAYPLNKQVFRISYTANNNISYSAAQNITLIKAAQTTIQHGFHYFIVMNNGSSVHKQPQKQIAYSEGYGGGYWGGGPGFYDGGWGPGAWGPPVWNDPFYGVPQVVTTGPAEIAYNIQCFDNLQQAPHNAYDASLILQTIGQKYGVSPTGQVIIQQPNQGK</sequence>
<keyword evidence="3" id="KW-1185">Reference proteome</keyword>
<dbReference type="Proteomes" id="UP000194946">
    <property type="component" value="Unassembled WGS sequence"/>
</dbReference>
<evidence type="ECO:0000256" key="1">
    <source>
        <dbReference type="SAM" id="SignalP"/>
    </source>
</evidence>